<dbReference type="VEuPathDB" id="FungiDB:A1Q1_04354"/>
<dbReference type="KEGG" id="tasa:A1Q1_04354"/>
<sequence length="314" mass="34394">MGPIRERSNGPRAVRRVEDVYALVRDRLIAWSYLMQWYNGIHVARSTVESALGAKQLDTLARQEYALGLSLAAIFDISGLSDFLRAINRLLDEWEAWSEKGGSKNVVRNFFRPQRAKPKPTAARDTATAEVTIAPVDATSESFLVLAVMPFTPDYFQVHASTCSIMRDVYKKLLAMVLPPTRAGTSRAELAPTLLHNGTLLMMGPADGSAPATDLATDSAILGEMPPGYCLVGEGQKMTSTIIDLLIKVDSRLKVSYLRPDCANSQKHYVSLVSYGDQIARKVLDDELEALTNSLGGGPNVRYSPNFAWTEALG</sequence>
<gene>
    <name evidence="1" type="ORF">A1Q1_04354</name>
</gene>
<dbReference type="OrthoDB" id="14339at2759"/>
<evidence type="ECO:0000313" key="1">
    <source>
        <dbReference type="EMBL" id="EJT46913.1"/>
    </source>
</evidence>
<dbReference type="HOGENOM" id="CLU_886193_0_0_1"/>
<comment type="caution">
    <text evidence="1">The sequence shown here is derived from an EMBL/GenBank/DDBJ whole genome shotgun (WGS) entry which is preliminary data.</text>
</comment>
<reference evidence="1 2" key="1">
    <citation type="journal article" date="2012" name="Eukaryot. Cell">
        <title>Draft genome sequence of CBS 2479, the standard type strain of Trichosporon asahii.</title>
        <authorList>
            <person name="Yang R.Y."/>
            <person name="Li H.T."/>
            <person name="Zhu H."/>
            <person name="Zhou G.P."/>
            <person name="Wang M."/>
            <person name="Wang L."/>
        </authorList>
    </citation>
    <scope>NUCLEOTIDE SEQUENCE [LARGE SCALE GENOMIC DNA]</scope>
    <source>
        <strain evidence="2">ATCC 90039 / CBS 2479 / JCM 2466 / KCTC 7840 / NCYC 2677 / UAMH 7654</strain>
    </source>
</reference>
<organism evidence="1 2">
    <name type="scientific">Trichosporon asahii var. asahii (strain ATCC 90039 / CBS 2479 / JCM 2466 / KCTC 7840 / NBRC 103889/ NCYC 2677 / UAMH 7654)</name>
    <name type="common">Yeast</name>
    <dbReference type="NCBI Taxonomy" id="1186058"/>
    <lineage>
        <taxon>Eukaryota</taxon>
        <taxon>Fungi</taxon>
        <taxon>Dikarya</taxon>
        <taxon>Basidiomycota</taxon>
        <taxon>Agaricomycotina</taxon>
        <taxon>Tremellomycetes</taxon>
        <taxon>Trichosporonales</taxon>
        <taxon>Trichosporonaceae</taxon>
        <taxon>Trichosporon</taxon>
    </lineage>
</organism>
<dbReference type="EMBL" id="ALBS01000271">
    <property type="protein sequence ID" value="EJT46913.1"/>
    <property type="molecule type" value="Genomic_DNA"/>
</dbReference>
<dbReference type="PANTHER" id="PTHR37332:SF1">
    <property type="entry name" value="ELMO DOMAIN-CONTAINING PROTEIN"/>
    <property type="match status" value="1"/>
</dbReference>
<dbReference type="PANTHER" id="PTHR37332">
    <property type="entry name" value="EXPRESSED PROTEIN"/>
    <property type="match status" value="1"/>
</dbReference>
<dbReference type="RefSeq" id="XP_014178195.1">
    <property type="nucleotide sequence ID" value="XM_014322720.1"/>
</dbReference>
<protein>
    <submittedName>
        <fullName evidence="1">Uncharacterized protein</fullName>
    </submittedName>
</protein>
<proteinExistence type="predicted"/>
<dbReference type="Proteomes" id="UP000002748">
    <property type="component" value="Unassembled WGS sequence"/>
</dbReference>
<name>J5QE92_TRIAS</name>
<dbReference type="AlphaFoldDB" id="J5QE92"/>
<dbReference type="GeneID" id="25987867"/>
<accession>J5QE92</accession>
<evidence type="ECO:0000313" key="2">
    <source>
        <dbReference type="Proteomes" id="UP000002748"/>
    </source>
</evidence>